<reference evidence="2 3" key="1">
    <citation type="submission" date="2016-03" db="EMBL/GenBank/DDBJ databases">
        <authorList>
            <person name="Ploux O."/>
        </authorList>
    </citation>
    <scope>NUCLEOTIDE SEQUENCE [LARGE SCALE GENOMIC DNA]</scope>
    <source>
        <strain evidence="2 3">R-45378</strain>
    </source>
</reference>
<dbReference type="PROSITE" id="PS51257">
    <property type="entry name" value="PROKAR_LIPOPROTEIN"/>
    <property type="match status" value="1"/>
</dbReference>
<accession>A0A177NPA0</accession>
<proteinExistence type="predicted"/>
<sequence length="191" mass="20912">MTFFNPRLLLPAPLILLFAGCAEVDSNVRQGPPVAAAEPTVHSDFEDLLDFGANLAAMNAQGRSETCRGLAKRHKETPDKTVTLQLMTGRLLSDACGDIPKILDELAGIPPESYADDRTRRLVAIHTEALKRINSANKKIASLERKQKSVQNVLDAKETAGSKKTPSHLLREKLEAIRSMEKQLDETGDAK</sequence>
<keyword evidence="1" id="KW-0175">Coiled coil</keyword>
<evidence type="ECO:0000313" key="3">
    <source>
        <dbReference type="Proteomes" id="UP000077857"/>
    </source>
</evidence>
<evidence type="ECO:0000313" key="2">
    <source>
        <dbReference type="EMBL" id="OAI19896.1"/>
    </source>
</evidence>
<name>A0A177NPA0_9GAMM</name>
<comment type="caution">
    <text evidence="2">The sequence shown here is derived from an EMBL/GenBank/DDBJ whole genome shotgun (WGS) entry which is preliminary data.</text>
</comment>
<protein>
    <submittedName>
        <fullName evidence="2">Uncharacterized protein</fullName>
    </submittedName>
</protein>
<dbReference type="RefSeq" id="WP_064039320.1">
    <property type="nucleotide sequence ID" value="NZ_LUUJ01000044.1"/>
</dbReference>
<dbReference type="AlphaFoldDB" id="A0A177NPA0"/>
<gene>
    <name evidence="2" type="ORF">A1507_06000</name>
</gene>
<dbReference type="EMBL" id="LUUJ01000044">
    <property type="protein sequence ID" value="OAI19896.1"/>
    <property type="molecule type" value="Genomic_DNA"/>
</dbReference>
<dbReference type="OrthoDB" id="5572910at2"/>
<dbReference type="Proteomes" id="UP000077857">
    <property type="component" value="Unassembled WGS sequence"/>
</dbReference>
<organism evidence="2 3">
    <name type="scientific">Methylomonas koyamae</name>
    <dbReference type="NCBI Taxonomy" id="702114"/>
    <lineage>
        <taxon>Bacteria</taxon>
        <taxon>Pseudomonadati</taxon>
        <taxon>Pseudomonadota</taxon>
        <taxon>Gammaproteobacteria</taxon>
        <taxon>Methylococcales</taxon>
        <taxon>Methylococcaceae</taxon>
        <taxon>Methylomonas</taxon>
    </lineage>
</organism>
<feature type="coiled-coil region" evidence="1">
    <location>
        <begin position="126"/>
        <end position="190"/>
    </location>
</feature>
<evidence type="ECO:0000256" key="1">
    <source>
        <dbReference type="SAM" id="Coils"/>
    </source>
</evidence>